<feature type="compositionally biased region" description="Polar residues" evidence="6">
    <location>
        <begin position="15"/>
        <end position="25"/>
    </location>
</feature>
<dbReference type="InterPro" id="IPR036864">
    <property type="entry name" value="Zn2-C6_fun-type_DNA-bd_sf"/>
</dbReference>
<dbReference type="Gene3D" id="4.10.240.10">
    <property type="entry name" value="Zn(2)-C6 fungal-type DNA-binding domain"/>
    <property type="match status" value="2"/>
</dbReference>
<dbReference type="CDD" id="cd12148">
    <property type="entry name" value="fungal_TF_MHR"/>
    <property type="match status" value="1"/>
</dbReference>
<feature type="region of interest" description="Disordered" evidence="6">
    <location>
        <begin position="1"/>
        <end position="49"/>
    </location>
</feature>
<feature type="domain" description="Zn(2)-C6 fungal-type" evidence="7">
    <location>
        <begin position="57"/>
        <end position="87"/>
    </location>
</feature>
<evidence type="ECO:0000256" key="2">
    <source>
        <dbReference type="ARBA" id="ARBA00022723"/>
    </source>
</evidence>
<evidence type="ECO:0000256" key="3">
    <source>
        <dbReference type="ARBA" id="ARBA00023015"/>
    </source>
</evidence>
<proteinExistence type="predicted"/>
<feature type="compositionally biased region" description="Low complexity" evidence="6">
    <location>
        <begin position="184"/>
        <end position="203"/>
    </location>
</feature>
<dbReference type="CDD" id="cd00067">
    <property type="entry name" value="GAL4"/>
    <property type="match status" value="2"/>
</dbReference>
<feature type="domain" description="Zn(2)-C6 fungal-type" evidence="7">
    <location>
        <begin position="109"/>
        <end position="139"/>
    </location>
</feature>
<dbReference type="AlphaFoldDB" id="A0A9P5LN34"/>
<gene>
    <name evidence="8" type="ORF">G7Z17_g452</name>
</gene>
<evidence type="ECO:0000259" key="7">
    <source>
        <dbReference type="PROSITE" id="PS50048"/>
    </source>
</evidence>
<dbReference type="PROSITE" id="PS50048">
    <property type="entry name" value="ZN2_CY6_FUNGAL_2"/>
    <property type="match status" value="2"/>
</dbReference>
<dbReference type="GO" id="GO:0008270">
    <property type="term" value="F:zinc ion binding"/>
    <property type="evidence" value="ECO:0007669"/>
    <property type="project" value="InterPro"/>
</dbReference>
<feature type="compositionally biased region" description="Polar residues" evidence="6">
    <location>
        <begin position="157"/>
        <end position="183"/>
    </location>
</feature>
<evidence type="ECO:0000313" key="9">
    <source>
        <dbReference type="Proteomes" id="UP000722485"/>
    </source>
</evidence>
<dbReference type="EMBL" id="JAANBB010000003">
    <property type="protein sequence ID" value="KAF7557710.1"/>
    <property type="molecule type" value="Genomic_DNA"/>
</dbReference>
<accession>A0A9P5LN34</accession>
<dbReference type="PANTHER" id="PTHR47338:SF7">
    <property type="entry name" value="ZN(II)2CYS6 TRANSCRIPTION FACTOR (EUROFUNG)"/>
    <property type="match status" value="1"/>
</dbReference>
<dbReference type="InterPro" id="IPR001138">
    <property type="entry name" value="Zn2Cys6_DnaBD"/>
</dbReference>
<dbReference type="Pfam" id="PF04082">
    <property type="entry name" value="Fungal_trans"/>
    <property type="match status" value="1"/>
</dbReference>
<comment type="subcellular location">
    <subcellularLocation>
        <location evidence="1">Nucleus</location>
    </subcellularLocation>
</comment>
<dbReference type="Proteomes" id="UP000722485">
    <property type="component" value="Unassembled WGS sequence"/>
</dbReference>
<evidence type="ECO:0000256" key="6">
    <source>
        <dbReference type="SAM" id="MobiDB-lite"/>
    </source>
</evidence>
<dbReference type="SUPFAM" id="SSF57701">
    <property type="entry name" value="Zn2/Cys6 DNA-binding domain"/>
    <property type="match status" value="2"/>
</dbReference>
<evidence type="ECO:0000256" key="1">
    <source>
        <dbReference type="ARBA" id="ARBA00004123"/>
    </source>
</evidence>
<dbReference type="GO" id="GO:0006351">
    <property type="term" value="P:DNA-templated transcription"/>
    <property type="evidence" value="ECO:0007669"/>
    <property type="project" value="InterPro"/>
</dbReference>
<dbReference type="PROSITE" id="PS00463">
    <property type="entry name" value="ZN2_CY6_FUNGAL_1"/>
    <property type="match status" value="2"/>
</dbReference>
<evidence type="ECO:0000256" key="5">
    <source>
        <dbReference type="ARBA" id="ARBA00023242"/>
    </source>
</evidence>
<reference evidence="8" key="1">
    <citation type="submission" date="2020-03" db="EMBL/GenBank/DDBJ databases">
        <title>Draft Genome Sequence of Cylindrodendrum hubeiense.</title>
        <authorList>
            <person name="Buettner E."/>
            <person name="Kellner H."/>
        </authorList>
    </citation>
    <scope>NUCLEOTIDE SEQUENCE</scope>
    <source>
        <strain evidence="8">IHI 201604</strain>
    </source>
</reference>
<name>A0A9P5LN34_9HYPO</name>
<dbReference type="InterPro" id="IPR007219">
    <property type="entry name" value="XnlR_reg_dom"/>
</dbReference>
<dbReference type="SMART" id="SM00066">
    <property type="entry name" value="GAL4"/>
    <property type="match status" value="2"/>
</dbReference>
<sequence>MRTRSEMVQGIPSATVMTPNLSTSESHAEEAVAALQQPSPANGNRRRRKEGYRSKNGCLECRARKVKCDERRGGCLTCSRLGFSCSFSPTADASIVGGNKPPKKRVRRACALCRAQKLRCSGDLPRCERCLSKELTCVYQLGRHMTDGDEQGRNGEGSPTESTAQRGTSLSLATTSSEQGQRQSGPRSATPTPTATPSSPPRGVDASKAIVQQHIDAFFQFVYPSGTFNFIHRGSFLRSWHNGKMSPSLLRTVVGVASRFMDLDQGPGRKWVEESEREVLADLDLISIPKLQILLLLIFDRTGAAKLSAAWYLISLAARIAHGLKFGLPTNAVPFTNQECRRRLMWCIYCLDKLACIDTNHDASYPPLCPRSFISIQLPCDERSFQLEFECETHSLDDLARNCHDNAARLGATAYLVRVLDLWEQIQTFCHRTKQANRRVWPRNGDAEFWRLEQELSELSANLPPEMQDSERAVYIRANTQESNVYIMVQTWLRTCWCELMGTFLFSTSTMVESSPHTPSEFVANCRRVLIENAVALQQFWSRIQATQGLSRRFFVTDWNIAPCVYRNTQAFLYIWEAAPALLSNSRATVEAALRLNLDILASLKGVSDKISDLITAANFLDVISPEECNDSESRTLPRSDPHLTIEDVLVSTRHHEDARFPRGTGFRVPKEPVAEPQPFASSLTVVGTTSRGYSQPQDPSAGATSMVDDIQRHILANPVVEAPLIPLGQRPALSTPWDAPEHAHASHIALDADNEAMAAFYAQVLYDDDGSTEFGVSPEILDSLLYPGSMRDGRANVAGFY</sequence>
<dbReference type="Pfam" id="PF00172">
    <property type="entry name" value="Zn_clus"/>
    <property type="match status" value="2"/>
</dbReference>
<dbReference type="GO" id="GO:0005634">
    <property type="term" value="C:nucleus"/>
    <property type="evidence" value="ECO:0007669"/>
    <property type="project" value="UniProtKB-SubCell"/>
</dbReference>
<dbReference type="GO" id="GO:0000981">
    <property type="term" value="F:DNA-binding transcription factor activity, RNA polymerase II-specific"/>
    <property type="evidence" value="ECO:0007669"/>
    <property type="project" value="InterPro"/>
</dbReference>
<feature type="region of interest" description="Disordered" evidence="6">
    <location>
        <begin position="146"/>
        <end position="204"/>
    </location>
</feature>
<organism evidence="8 9">
    <name type="scientific">Cylindrodendrum hubeiense</name>
    <dbReference type="NCBI Taxonomy" id="595255"/>
    <lineage>
        <taxon>Eukaryota</taxon>
        <taxon>Fungi</taxon>
        <taxon>Dikarya</taxon>
        <taxon>Ascomycota</taxon>
        <taxon>Pezizomycotina</taxon>
        <taxon>Sordariomycetes</taxon>
        <taxon>Hypocreomycetidae</taxon>
        <taxon>Hypocreales</taxon>
        <taxon>Nectriaceae</taxon>
        <taxon>Cylindrodendrum</taxon>
    </lineage>
</organism>
<keyword evidence="2" id="KW-0479">Metal-binding</keyword>
<evidence type="ECO:0000313" key="8">
    <source>
        <dbReference type="EMBL" id="KAF7557710.1"/>
    </source>
</evidence>
<keyword evidence="4" id="KW-0804">Transcription</keyword>
<dbReference type="OrthoDB" id="4685598at2759"/>
<keyword evidence="5" id="KW-0539">Nucleus</keyword>
<dbReference type="GO" id="GO:0003677">
    <property type="term" value="F:DNA binding"/>
    <property type="evidence" value="ECO:0007669"/>
    <property type="project" value="InterPro"/>
</dbReference>
<dbReference type="InterPro" id="IPR050815">
    <property type="entry name" value="TF_fung"/>
</dbReference>
<keyword evidence="3" id="KW-0805">Transcription regulation</keyword>
<protein>
    <recommendedName>
        <fullName evidence="7">Zn(2)-C6 fungal-type domain-containing protein</fullName>
    </recommendedName>
</protein>
<dbReference type="SMART" id="SM00906">
    <property type="entry name" value="Fungal_trans"/>
    <property type="match status" value="1"/>
</dbReference>
<keyword evidence="9" id="KW-1185">Reference proteome</keyword>
<evidence type="ECO:0000256" key="4">
    <source>
        <dbReference type="ARBA" id="ARBA00023163"/>
    </source>
</evidence>
<comment type="caution">
    <text evidence="8">The sequence shown here is derived from an EMBL/GenBank/DDBJ whole genome shotgun (WGS) entry which is preliminary data.</text>
</comment>
<dbReference type="PANTHER" id="PTHR47338">
    <property type="entry name" value="ZN(II)2CYS6 TRANSCRIPTION FACTOR (EUROFUNG)-RELATED"/>
    <property type="match status" value="1"/>
</dbReference>